<dbReference type="SUPFAM" id="SSF53300">
    <property type="entry name" value="vWA-like"/>
    <property type="match status" value="1"/>
</dbReference>
<dbReference type="InterPro" id="IPR036465">
    <property type="entry name" value="vWFA_dom_sf"/>
</dbReference>
<dbReference type="PROSITE" id="PS50234">
    <property type="entry name" value="VWFA"/>
    <property type="match status" value="1"/>
</dbReference>
<evidence type="ECO:0000313" key="3">
    <source>
        <dbReference type="Proteomes" id="UP000492821"/>
    </source>
</evidence>
<sequence length="387" mass="41617">MMLSKKLLASLCALLIVLVAVQVNGDDRHGKSCARKAKSAWLDLVIVIELTPATLEQHSALMGNLLSDLSQFNIAANGDHTTRVALVTYNTTATVAHAFTDTQNLAAIKSSFDAAVAASKGYTGQTASIAAGLKKAYDVITQSGSNRIPGVVLFAATYDNKGTDNPIEAALTIKGDMINLATVTFEAANGVVSPDIAKLASDGLALDSAKQNPGDFAYAVATLNCVCSPGWTRLIINSSSERFYSDCFFAQDTQVLPAFINCGTGAGLVTVNTPERLEFITDTVIPDGMQNPKFFSIGLTRTDASASWQWFTTDNTNLQWTTFPLFSSSPLPTDVVGYMHNDYGFHWELKSDDSYTNSRPYICQKAACDTNNICDRQGNFRAAKPKL</sequence>
<keyword evidence="3" id="KW-1185">Reference proteome</keyword>
<dbReference type="InterPro" id="IPR016187">
    <property type="entry name" value="CTDL_fold"/>
</dbReference>
<name>A0A7E4V5B3_PANRE</name>
<dbReference type="AlphaFoldDB" id="A0A7E4V5B3"/>
<dbReference type="InterPro" id="IPR001304">
    <property type="entry name" value="C-type_lectin-like"/>
</dbReference>
<dbReference type="InterPro" id="IPR016186">
    <property type="entry name" value="C-type_lectin-like/link_sf"/>
</dbReference>
<dbReference type="Proteomes" id="UP000492821">
    <property type="component" value="Unassembled WGS sequence"/>
</dbReference>
<dbReference type="InterPro" id="IPR002035">
    <property type="entry name" value="VWF_A"/>
</dbReference>
<dbReference type="Pfam" id="PF00059">
    <property type="entry name" value="Lectin_C"/>
    <property type="match status" value="1"/>
</dbReference>
<protein>
    <submittedName>
        <fullName evidence="4">VWFA domain-containing protein</fullName>
    </submittedName>
</protein>
<reference evidence="3" key="1">
    <citation type="journal article" date="2013" name="Genetics">
        <title>The draft genome and transcriptome of Panagrellus redivivus are shaped by the harsh demands of a free-living lifestyle.</title>
        <authorList>
            <person name="Srinivasan J."/>
            <person name="Dillman A.R."/>
            <person name="Macchietto M.G."/>
            <person name="Heikkinen L."/>
            <person name="Lakso M."/>
            <person name="Fracchia K.M."/>
            <person name="Antoshechkin I."/>
            <person name="Mortazavi A."/>
            <person name="Wong G."/>
            <person name="Sternberg P.W."/>
        </authorList>
    </citation>
    <scope>NUCLEOTIDE SEQUENCE [LARGE SCALE GENOMIC DNA]</scope>
    <source>
        <strain evidence="3">MT8872</strain>
    </source>
</reference>
<dbReference type="PANTHER" id="PTHR31024">
    <property type="entry name" value="C-TYPE LECTIN"/>
    <property type="match status" value="1"/>
</dbReference>
<dbReference type="WBParaSite" id="Pan_g1670.t1">
    <property type="protein sequence ID" value="Pan_g1670.t1"/>
    <property type="gene ID" value="Pan_g1670"/>
</dbReference>
<feature type="signal peptide" evidence="1">
    <location>
        <begin position="1"/>
        <end position="25"/>
    </location>
</feature>
<reference evidence="4" key="2">
    <citation type="submission" date="2020-10" db="UniProtKB">
        <authorList>
            <consortium name="WormBaseParasite"/>
        </authorList>
    </citation>
    <scope>IDENTIFICATION</scope>
</reference>
<keyword evidence="1" id="KW-0732">Signal</keyword>
<proteinExistence type="predicted"/>
<evidence type="ECO:0000259" key="2">
    <source>
        <dbReference type="PROSITE" id="PS50234"/>
    </source>
</evidence>
<dbReference type="SUPFAM" id="SSF56436">
    <property type="entry name" value="C-type lectin-like"/>
    <property type="match status" value="1"/>
</dbReference>
<dbReference type="Pfam" id="PF00092">
    <property type="entry name" value="VWA"/>
    <property type="match status" value="1"/>
</dbReference>
<evidence type="ECO:0000313" key="4">
    <source>
        <dbReference type="WBParaSite" id="Pan_g1670.t1"/>
    </source>
</evidence>
<dbReference type="SMART" id="SM00327">
    <property type="entry name" value="VWA"/>
    <property type="match status" value="1"/>
</dbReference>
<dbReference type="Gene3D" id="3.10.100.10">
    <property type="entry name" value="Mannose-Binding Protein A, subunit A"/>
    <property type="match status" value="1"/>
</dbReference>
<feature type="domain" description="VWFA" evidence="2">
    <location>
        <begin position="43"/>
        <end position="202"/>
    </location>
</feature>
<dbReference type="CDD" id="cd00037">
    <property type="entry name" value="CLECT"/>
    <property type="match status" value="1"/>
</dbReference>
<feature type="chain" id="PRO_5028906242" evidence="1">
    <location>
        <begin position="26"/>
        <end position="387"/>
    </location>
</feature>
<accession>A0A7E4V5B3</accession>
<dbReference type="Gene3D" id="3.40.50.410">
    <property type="entry name" value="von Willebrand factor, type A domain"/>
    <property type="match status" value="1"/>
</dbReference>
<organism evidence="3 4">
    <name type="scientific">Panagrellus redivivus</name>
    <name type="common">Microworm</name>
    <dbReference type="NCBI Taxonomy" id="6233"/>
    <lineage>
        <taxon>Eukaryota</taxon>
        <taxon>Metazoa</taxon>
        <taxon>Ecdysozoa</taxon>
        <taxon>Nematoda</taxon>
        <taxon>Chromadorea</taxon>
        <taxon>Rhabditida</taxon>
        <taxon>Tylenchina</taxon>
        <taxon>Panagrolaimomorpha</taxon>
        <taxon>Panagrolaimoidea</taxon>
        <taxon>Panagrolaimidae</taxon>
        <taxon>Panagrellus</taxon>
    </lineage>
</organism>
<dbReference type="PANTHER" id="PTHR31024:SF3">
    <property type="entry name" value="C-TYPE LECTIN-RELATED"/>
    <property type="match status" value="1"/>
</dbReference>
<evidence type="ECO:0000256" key="1">
    <source>
        <dbReference type="SAM" id="SignalP"/>
    </source>
</evidence>